<dbReference type="Proteomes" id="UP000756346">
    <property type="component" value="Unassembled WGS sequence"/>
</dbReference>
<accession>A0A9P8XQR1</accession>
<dbReference type="AlphaFoldDB" id="A0A9P8XQR1"/>
<name>A0A9P8XQR1_9PEZI</name>
<protein>
    <submittedName>
        <fullName evidence="1">Uncharacterized protein</fullName>
    </submittedName>
</protein>
<dbReference type="RefSeq" id="XP_046004594.1">
    <property type="nucleotide sequence ID" value="XM_046157593.1"/>
</dbReference>
<dbReference type="OrthoDB" id="5410365at2759"/>
<gene>
    <name evidence="1" type="ORF">B0I36DRAFT_356300</name>
</gene>
<evidence type="ECO:0000313" key="2">
    <source>
        <dbReference type="Proteomes" id="UP000756346"/>
    </source>
</evidence>
<evidence type="ECO:0000313" key="1">
    <source>
        <dbReference type="EMBL" id="KAH7012218.1"/>
    </source>
</evidence>
<dbReference type="EMBL" id="JAGTJQ010000015">
    <property type="protein sequence ID" value="KAH7012218.1"/>
    <property type="molecule type" value="Genomic_DNA"/>
</dbReference>
<proteinExistence type="predicted"/>
<reference evidence="1" key="1">
    <citation type="journal article" date="2021" name="Nat. Commun.">
        <title>Genetic determinants of endophytism in the Arabidopsis root mycobiome.</title>
        <authorList>
            <person name="Mesny F."/>
            <person name="Miyauchi S."/>
            <person name="Thiergart T."/>
            <person name="Pickel B."/>
            <person name="Atanasova L."/>
            <person name="Karlsson M."/>
            <person name="Huettel B."/>
            <person name="Barry K.W."/>
            <person name="Haridas S."/>
            <person name="Chen C."/>
            <person name="Bauer D."/>
            <person name="Andreopoulos W."/>
            <person name="Pangilinan J."/>
            <person name="LaButti K."/>
            <person name="Riley R."/>
            <person name="Lipzen A."/>
            <person name="Clum A."/>
            <person name="Drula E."/>
            <person name="Henrissat B."/>
            <person name="Kohler A."/>
            <person name="Grigoriev I.V."/>
            <person name="Martin F.M."/>
            <person name="Hacquard S."/>
        </authorList>
    </citation>
    <scope>NUCLEOTIDE SEQUENCE</scope>
    <source>
        <strain evidence="1">MPI-CAGE-CH-0230</strain>
    </source>
</reference>
<keyword evidence="2" id="KW-1185">Reference proteome</keyword>
<dbReference type="GeneID" id="70187139"/>
<organism evidence="1 2">
    <name type="scientific">Microdochium trichocladiopsis</name>
    <dbReference type="NCBI Taxonomy" id="1682393"/>
    <lineage>
        <taxon>Eukaryota</taxon>
        <taxon>Fungi</taxon>
        <taxon>Dikarya</taxon>
        <taxon>Ascomycota</taxon>
        <taxon>Pezizomycotina</taxon>
        <taxon>Sordariomycetes</taxon>
        <taxon>Xylariomycetidae</taxon>
        <taxon>Xylariales</taxon>
        <taxon>Microdochiaceae</taxon>
        <taxon>Microdochium</taxon>
    </lineage>
</organism>
<sequence length="175" mass="19957">MSSERRFFFLQDSLPATYIDSLLARVVKSKTSPPDCFAPHSSPGVPPHNTNDIILSILLEPNTSSQPVNRGVITPQRGINGQLSILCKAELHKYKEQSLSLECDKLRRYTIPNPNLVFQRLMANEHYKTDVHLGPRPGTATVRLHDHQLSRRCQPKTDHKIEDRTRRRGQCLILK</sequence>
<comment type="caution">
    <text evidence="1">The sequence shown here is derived from an EMBL/GenBank/DDBJ whole genome shotgun (WGS) entry which is preliminary data.</text>
</comment>